<evidence type="ECO:0000256" key="2">
    <source>
        <dbReference type="ARBA" id="ARBA00004651"/>
    </source>
</evidence>
<feature type="transmembrane region" description="Helical" evidence="13">
    <location>
        <begin position="209"/>
        <end position="230"/>
    </location>
</feature>
<feature type="transmembrane region" description="Helical" evidence="13">
    <location>
        <begin position="147"/>
        <end position="168"/>
    </location>
</feature>
<dbReference type="Proteomes" id="UP001597318">
    <property type="component" value="Unassembled WGS sequence"/>
</dbReference>
<gene>
    <name evidence="14" type="ORF">ACFSKK_02565</name>
</gene>
<feature type="transmembrane region" description="Helical" evidence="13">
    <location>
        <begin position="276"/>
        <end position="299"/>
    </location>
</feature>
<dbReference type="NCBIfam" id="TIGR00797">
    <property type="entry name" value="matE"/>
    <property type="match status" value="1"/>
</dbReference>
<sequence>MRSVLTSAPLHKGSIFTHREYLTLAIPLIISGISTPILGAVDTAVVGRLPDASAIGAVALGAVIFNTMYWLLGFLRVSTTGLTSQANGANDAKEMALACLRPMFLAVFIGSLFIILQIPILKLSLYLFGTSESVGNLVSTYYSIRIWGAPFALLNYVLIGWLMGLGKVKLSLSTQITMNVLNIVLDLLFVLVFGLGVAGVAYATVIAEISAIFIGLFFMIRTKLIDLSLIQWRILIEKAPLVKMLKVNRDFFLRSICLLIMTVTFTTIGARLGETALAANAILLQIHYLMAYLLGGFANASSIVVGRSIGSKQFPLFKRALSLSLFWGTLSACLLSLIMLLFDEGIFNFFTTIEEVKNAAVDLGIWMVIYPIAGFWALQLEGIFAGATDAKSVRNSIFFALLAFVIVIIIYGKGISPHELWLSFTVFTLGRTVFLSMYVRKIERSNF</sequence>
<keyword evidence="11 13" id="KW-0472">Membrane</keyword>
<dbReference type="InterPro" id="IPR048279">
    <property type="entry name" value="MdtK-like"/>
</dbReference>
<evidence type="ECO:0000256" key="9">
    <source>
        <dbReference type="ARBA" id="ARBA00022989"/>
    </source>
</evidence>
<evidence type="ECO:0000256" key="4">
    <source>
        <dbReference type="ARBA" id="ARBA00020268"/>
    </source>
</evidence>
<evidence type="ECO:0000256" key="7">
    <source>
        <dbReference type="ARBA" id="ARBA00022475"/>
    </source>
</evidence>
<evidence type="ECO:0000256" key="10">
    <source>
        <dbReference type="ARBA" id="ARBA00023065"/>
    </source>
</evidence>
<name>A0ABW5BRK7_9BACI</name>
<keyword evidence="9 13" id="KW-1133">Transmembrane helix</keyword>
<feature type="transmembrane region" description="Helical" evidence="13">
    <location>
        <begin position="320"/>
        <end position="343"/>
    </location>
</feature>
<dbReference type="PANTHER" id="PTHR43298:SF2">
    <property type="entry name" value="FMN_FAD EXPORTER YEEO-RELATED"/>
    <property type="match status" value="1"/>
</dbReference>
<keyword evidence="8 13" id="KW-0812">Transmembrane</keyword>
<dbReference type="Pfam" id="PF01554">
    <property type="entry name" value="MatE"/>
    <property type="match status" value="2"/>
</dbReference>
<evidence type="ECO:0000256" key="3">
    <source>
        <dbReference type="ARBA" id="ARBA00010199"/>
    </source>
</evidence>
<feature type="transmembrane region" description="Helical" evidence="13">
    <location>
        <begin position="396"/>
        <end position="414"/>
    </location>
</feature>
<evidence type="ECO:0000256" key="8">
    <source>
        <dbReference type="ARBA" id="ARBA00022692"/>
    </source>
</evidence>
<accession>A0ABW5BRK7</accession>
<organism evidence="14 15">
    <name type="scientific">Metabacillus endolithicus</name>
    <dbReference type="NCBI Taxonomy" id="1535204"/>
    <lineage>
        <taxon>Bacteria</taxon>
        <taxon>Bacillati</taxon>
        <taxon>Bacillota</taxon>
        <taxon>Bacilli</taxon>
        <taxon>Bacillales</taxon>
        <taxon>Bacillaceae</taxon>
        <taxon>Metabacillus</taxon>
    </lineage>
</organism>
<evidence type="ECO:0000256" key="12">
    <source>
        <dbReference type="ARBA" id="ARBA00031636"/>
    </source>
</evidence>
<feature type="transmembrane region" description="Helical" evidence="13">
    <location>
        <begin position="21"/>
        <end position="41"/>
    </location>
</feature>
<feature type="transmembrane region" description="Helical" evidence="13">
    <location>
        <begin position="420"/>
        <end position="439"/>
    </location>
</feature>
<keyword evidence="5" id="KW-0813">Transport</keyword>
<dbReference type="CDD" id="cd13136">
    <property type="entry name" value="MATE_DinF_like"/>
    <property type="match status" value="1"/>
</dbReference>
<dbReference type="InterPro" id="IPR044644">
    <property type="entry name" value="DinF-like"/>
</dbReference>
<evidence type="ECO:0000256" key="11">
    <source>
        <dbReference type="ARBA" id="ARBA00023136"/>
    </source>
</evidence>
<evidence type="ECO:0000256" key="13">
    <source>
        <dbReference type="SAM" id="Phobius"/>
    </source>
</evidence>
<keyword evidence="10" id="KW-0406">Ion transport</keyword>
<dbReference type="EMBL" id="JBHUIK010000001">
    <property type="protein sequence ID" value="MFD2212592.1"/>
    <property type="molecule type" value="Genomic_DNA"/>
</dbReference>
<keyword evidence="7" id="KW-1003">Cell membrane</keyword>
<comment type="subcellular location">
    <subcellularLocation>
        <location evidence="2">Cell membrane</location>
        <topology evidence="2">Multi-pass membrane protein</topology>
    </subcellularLocation>
</comment>
<dbReference type="PIRSF" id="PIRSF006603">
    <property type="entry name" value="DinF"/>
    <property type="match status" value="1"/>
</dbReference>
<feature type="transmembrane region" description="Helical" evidence="13">
    <location>
        <begin position="53"/>
        <end position="72"/>
    </location>
</feature>
<evidence type="ECO:0000313" key="14">
    <source>
        <dbReference type="EMBL" id="MFD2212592.1"/>
    </source>
</evidence>
<feature type="transmembrane region" description="Helical" evidence="13">
    <location>
        <begin position="251"/>
        <end position="270"/>
    </location>
</feature>
<proteinExistence type="inferred from homology"/>
<comment type="similarity">
    <text evidence="3">Belongs to the multi antimicrobial extrusion (MATE) (TC 2.A.66.1) family.</text>
</comment>
<keyword evidence="15" id="KW-1185">Reference proteome</keyword>
<comment type="caution">
    <text evidence="14">The sequence shown here is derived from an EMBL/GenBank/DDBJ whole genome shotgun (WGS) entry which is preliminary data.</text>
</comment>
<evidence type="ECO:0000256" key="6">
    <source>
        <dbReference type="ARBA" id="ARBA00022449"/>
    </source>
</evidence>
<evidence type="ECO:0000313" key="15">
    <source>
        <dbReference type="Proteomes" id="UP001597318"/>
    </source>
</evidence>
<feature type="transmembrane region" description="Helical" evidence="13">
    <location>
        <begin position="180"/>
        <end position="203"/>
    </location>
</feature>
<feature type="transmembrane region" description="Helical" evidence="13">
    <location>
        <begin position="103"/>
        <end position="127"/>
    </location>
</feature>
<protein>
    <recommendedName>
        <fullName evidence="4">Probable multidrug resistance protein NorM</fullName>
    </recommendedName>
    <alternativeName>
        <fullName evidence="12">Multidrug-efflux transporter</fullName>
    </alternativeName>
</protein>
<dbReference type="RefSeq" id="WP_379049914.1">
    <property type="nucleotide sequence ID" value="NZ_JBHUIK010000001.1"/>
</dbReference>
<dbReference type="InterPro" id="IPR050222">
    <property type="entry name" value="MATE_MdtK"/>
</dbReference>
<comment type="function">
    <text evidence="1">Multidrug efflux pump.</text>
</comment>
<feature type="transmembrane region" description="Helical" evidence="13">
    <location>
        <begin position="363"/>
        <end position="384"/>
    </location>
</feature>
<evidence type="ECO:0000256" key="1">
    <source>
        <dbReference type="ARBA" id="ARBA00003408"/>
    </source>
</evidence>
<dbReference type="PANTHER" id="PTHR43298">
    <property type="entry name" value="MULTIDRUG RESISTANCE PROTEIN NORM-RELATED"/>
    <property type="match status" value="1"/>
</dbReference>
<keyword evidence="6" id="KW-0050">Antiport</keyword>
<reference evidence="15" key="1">
    <citation type="journal article" date="2019" name="Int. J. Syst. Evol. Microbiol.">
        <title>The Global Catalogue of Microorganisms (GCM) 10K type strain sequencing project: providing services to taxonomists for standard genome sequencing and annotation.</title>
        <authorList>
            <consortium name="The Broad Institute Genomics Platform"/>
            <consortium name="The Broad Institute Genome Sequencing Center for Infectious Disease"/>
            <person name="Wu L."/>
            <person name="Ma J."/>
        </authorList>
    </citation>
    <scope>NUCLEOTIDE SEQUENCE [LARGE SCALE GENOMIC DNA]</scope>
    <source>
        <strain evidence="15">CGMCC 1.15474</strain>
    </source>
</reference>
<dbReference type="InterPro" id="IPR002528">
    <property type="entry name" value="MATE_fam"/>
</dbReference>
<evidence type="ECO:0000256" key="5">
    <source>
        <dbReference type="ARBA" id="ARBA00022448"/>
    </source>
</evidence>